<dbReference type="Gene3D" id="1.10.150.380">
    <property type="entry name" value="GatB domain, N-terminal subdomain"/>
    <property type="match status" value="1"/>
</dbReference>
<evidence type="ECO:0000256" key="7">
    <source>
        <dbReference type="ARBA" id="ARBA00022917"/>
    </source>
</evidence>
<dbReference type="Proteomes" id="UP001596333">
    <property type="component" value="Unassembled WGS sequence"/>
</dbReference>
<dbReference type="GO" id="GO:0005524">
    <property type="term" value="F:ATP binding"/>
    <property type="evidence" value="ECO:0007669"/>
    <property type="project" value="UniProtKB-KW"/>
</dbReference>
<dbReference type="SUPFAM" id="SSF55931">
    <property type="entry name" value="Glutamine synthetase/guanido kinase"/>
    <property type="match status" value="1"/>
</dbReference>
<dbReference type="HAMAP" id="MF_00121">
    <property type="entry name" value="GatB"/>
    <property type="match status" value="1"/>
</dbReference>
<keyword evidence="5 11" id="KW-0547">Nucleotide-binding</keyword>
<dbReference type="SMART" id="SM00845">
    <property type="entry name" value="GatB_Yqey"/>
    <property type="match status" value="1"/>
</dbReference>
<dbReference type="FunFam" id="1.10.10.410:FF:000001">
    <property type="entry name" value="Aspartyl/glutamyl-tRNA(Asn/Gln) amidotransferase subunit B"/>
    <property type="match status" value="1"/>
</dbReference>
<dbReference type="InterPro" id="IPR018027">
    <property type="entry name" value="Asn/Gln_amidotransferase"/>
</dbReference>
<sequence>MSTQAATEERTVVIGLEVHVQLETDTKVFCGCSTDAAEDEEPNTRTCPTCLGLPGALPVLNEAAVEAAVKIGKAIDADIPETTTFHRKNYYYPDLPKNFQLTQYDAPICQSGELEVRVDDEPRSIGITRAHLEEDPGSLQHAGGSIESATHTLVNYNRAGTPLMEIVTEPDFRSPAETRAFLAKLEEVLEYLGVFDPTRDGSLRVDANVSLVPEEDVDDDGTITDEALADVNRAEVKNISSHKGAERALAYEVTRQENVLRRGRKIEQETRHWDEARGVTVSMRSKEAEKDYRYFREADLPALEVADWKETIPIPELPDARRERFREEYGLDRESASKLTSTKAVADFFEDVATEFDAELAATWVADNLLGELNYREMQITDVEDRLDEFKRLIELVAAEELTVKNAEEIVLREMLDEGEDPDAVVDREGLGKAESGEVEAAVEAAIDDNPDAVDDYHDGDAGAINFLVGQVMQATGGSADPGQVNGLLREELDG</sequence>
<evidence type="ECO:0000313" key="13">
    <source>
        <dbReference type="EMBL" id="MFC6887848.1"/>
    </source>
</evidence>
<dbReference type="InterPro" id="IPR042114">
    <property type="entry name" value="GatB_C_1"/>
</dbReference>
<evidence type="ECO:0000256" key="9">
    <source>
        <dbReference type="ARBA" id="ARBA00047380"/>
    </source>
</evidence>
<dbReference type="PANTHER" id="PTHR11659">
    <property type="entry name" value="GLUTAMYL-TRNA GLN AMIDOTRANSFERASE SUBUNIT B MITOCHONDRIAL AND PROKARYOTIC PET112-RELATED"/>
    <property type="match status" value="1"/>
</dbReference>
<evidence type="ECO:0000256" key="2">
    <source>
        <dbReference type="ARBA" id="ARBA00011123"/>
    </source>
</evidence>
<dbReference type="PROSITE" id="PS01234">
    <property type="entry name" value="GATB"/>
    <property type="match status" value="1"/>
</dbReference>
<evidence type="ECO:0000256" key="8">
    <source>
        <dbReference type="ARBA" id="ARBA00024799"/>
    </source>
</evidence>
<keyword evidence="14" id="KW-1185">Reference proteome</keyword>
<accession>A0ABD5UJ87</accession>
<comment type="function">
    <text evidence="8 11">Allows the formation of correctly charged Asn-tRNA(Asn) or Gln-tRNA(Gln) through the transamidation of misacylated Asp-tRNA(Asn) or Glu-tRNA(Gln) in organisms which lack either or both of asparaginyl-tRNA or glutaminyl-tRNA synthetases. The reaction takes place in the presence of glutamine and ATP through an activated phospho-Asp-tRNA(Asn) or phospho-Glu-tRNA(Gln).</text>
</comment>
<dbReference type="PANTHER" id="PTHR11659:SF0">
    <property type="entry name" value="GLUTAMYL-TRNA(GLN) AMIDOTRANSFERASE SUBUNIT B, MITOCHONDRIAL"/>
    <property type="match status" value="1"/>
</dbReference>
<dbReference type="FunFam" id="1.10.150.380:FF:000001">
    <property type="entry name" value="Aspartyl/glutamyl-tRNA(Asn/Gln) amidotransferase subunit B"/>
    <property type="match status" value="1"/>
</dbReference>
<evidence type="ECO:0000256" key="10">
    <source>
        <dbReference type="ARBA" id="ARBA00047913"/>
    </source>
</evidence>
<reference evidence="13 14" key="1">
    <citation type="journal article" date="2019" name="Int. J. Syst. Evol. Microbiol.">
        <title>The Global Catalogue of Microorganisms (GCM) 10K type strain sequencing project: providing services to taxonomists for standard genome sequencing and annotation.</title>
        <authorList>
            <consortium name="The Broad Institute Genomics Platform"/>
            <consortium name="The Broad Institute Genome Sequencing Center for Infectious Disease"/>
            <person name="Wu L."/>
            <person name="Ma J."/>
        </authorList>
    </citation>
    <scope>NUCLEOTIDE SEQUENCE [LARGE SCALE GENOMIC DNA]</scope>
    <source>
        <strain evidence="13 14">Y73</strain>
    </source>
</reference>
<dbReference type="NCBIfam" id="TIGR00133">
    <property type="entry name" value="gatB"/>
    <property type="match status" value="1"/>
</dbReference>
<comment type="catalytic activity">
    <reaction evidence="9 11">
        <text>L-aspartyl-tRNA(Asn) + L-glutamine + ATP + H2O = L-asparaginyl-tRNA(Asn) + L-glutamate + ADP + phosphate + 2 H(+)</text>
        <dbReference type="Rhea" id="RHEA:14513"/>
        <dbReference type="Rhea" id="RHEA-COMP:9674"/>
        <dbReference type="Rhea" id="RHEA-COMP:9677"/>
        <dbReference type="ChEBI" id="CHEBI:15377"/>
        <dbReference type="ChEBI" id="CHEBI:15378"/>
        <dbReference type="ChEBI" id="CHEBI:29985"/>
        <dbReference type="ChEBI" id="CHEBI:30616"/>
        <dbReference type="ChEBI" id="CHEBI:43474"/>
        <dbReference type="ChEBI" id="CHEBI:58359"/>
        <dbReference type="ChEBI" id="CHEBI:78515"/>
        <dbReference type="ChEBI" id="CHEBI:78516"/>
        <dbReference type="ChEBI" id="CHEBI:456216"/>
    </reaction>
</comment>
<name>A0ABD5UJ87_9EURY</name>
<comment type="subunit">
    <text evidence="2 11">Heterotrimer of A, B and C subunits.</text>
</comment>
<comment type="caution">
    <text evidence="13">The sequence shown here is derived from an EMBL/GenBank/DDBJ whole genome shotgun (WGS) entry which is preliminary data.</text>
</comment>
<dbReference type="InterPro" id="IPR003789">
    <property type="entry name" value="Asn/Gln_tRNA_amidoTrase-B-like"/>
</dbReference>
<dbReference type="Gene3D" id="1.10.10.410">
    <property type="match status" value="1"/>
</dbReference>
<dbReference type="InterPro" id="IPR023168">
    <property type="entry name" value="GatB_Yqey_C_2"/>
</dbReference>
<dbReference type="EC" id="6.3.5.-" evidence="11"/>
<dbReference type="EMBL" id="JBHSXI010000001">
    <property type="protein sequence ID" value="MFC6887848.1"/>
    <property type="molecule type" value="Genomic_DNA"/>
</dbReference>
<dbReference type="Pfam" id="PF02934">
    <property type="entry name" value="GatB_N"/>
    <property type="match status" value="1"/>
</dbReference>
<evidence type="ECO:0000256" key="4">
    <source>
        <dbReference type="ARBA" id="ARBA00022598"/>
    </source>
</evidence>
<evidence type="ECO:0000256" key="5">
    <source>
        <dbReference type="ARBA" id="ARBA00022741"/>
    </source>
</evidence>
<dbReference type="Pfam" id="PF02637">
    <property type="entry name" value="GatB_Yqey"/>
    <property type="match status" value="1"/>
</dbReference>
<evidence type="ECO:0000313" key="14">
    <source>
        <dbReference type="Proteomes" id="UP001596333"/>
    </source>
</evidence>
<evidence type="ECO:0000256" key="1">
    <source>
        <dbReference type="ARBA" id="ARBA00005306"/>
    </source>
</evidence>
<gene>
    <name evidence="11 13" type="primary">gatB</name>
    <name evidence="13" type="ORF">ACFQEY_02090</name>
</gene>
<dbReference type="InterPro" id="IPR017958">
    <property type="entry name" value="Gln-tRNA_amidoTrfase_suB_CS"/>
</dbReference>
<dbReference type="NCBIfam" id="NF004014">
    <property type="entry name" value="PRK05477.1-4"/>
    <property type="match status" value="1"/>
</dbReference>
<evidence type="ECO:0000256" key="11">
    <source>
        <dbReference type="HAMAP-Rule" id="MF_00121"/>
    </source>
</evidence>
<dbReference type="InterPro" id="IPR006075">
    <property type="entry name" value="Asn/Gln-tRNA_Trfase_suB/E_cat"/>
</dbReference>
<dbReference type="AlphaFoldDB" id="A0ABD5UJ87"/>
<dbReference type="InterPro" id="IPR014746">
    <property type="entry name" value="Gln_synth/guanido_kin_cat_dom"/>
</dbReference>
<protein>
    <recommendedName>
        <fullName evidence="3 11">Aspartyl/glutamyl-tRNA(Asn/Gln) amidotransferase subunit B</fullName>
        <shortName evidence="11">Asp/Glu-ADT subunit B</shortName>
        <ecNumber evidence="11">6.3.5.-</ecNumber>
    </recommendedName>
</protein>
<dbReference type="NCBIfam" id="NF004012">
    <property type="entry name" value="PRK05477.1-2"/>
    <property type="match status" value="1"/>
</dbReference>
<keyword evidence="6 11" id="KW-0067">ATP-binding</keyword>
<keyword evidence="4 11" id="KW-0436">Ligase</keyword>
<organism evidence="13 14">
    <name type="scientific">Halorubrum trueperi</name>
    <dbReference type="NCBI Taxonomy" id="2004704"/>
    <lineage>
        <taxon>Archaea</taxon>
        <taxon>Methanobacteriati</taxon>
        <taxon>Methanobacteriota</taxon>
        <taxon>Stenosarchaea group</taxon>
        <taxon>Halobacteria</taxon>
        <taxon>Halobacteriales</taxon>
        <taxon>Haloferacaceae</taxon>
        <taxon>Halorubrum</taxon>
    </lineage>
</organism>
<evidence type="ECO:0000256" key="3">
    <source>
        <dbReference type="ARBA" id="ARBA00016923"/>
    </source>
</evidence>
<dbReference type="GO" id="GO:0050567">
    <property type="term" value="F:glutaminyl-tRNA synthase (glutamine-hydrolyzing) activity"/>
    <property type="evidence" value="ECO:0007669"/>
    <property type="project" value="UniProtKB-UniRule"/>
</dbReference>
<evidence type="ECO:0000259" key="12">
    <source>
        <dbReference type="SMART" id="SM00845"/>
    </source>
</evidence>
<comment type="similarity">
    <text evidence="1 11">Belongs to the GatB/GatE family. GatB subfamily.</text>
</comment>
<feature type="domain" description="Asn/Gln amidotransferase" evidence="12">
    <location>
        <begin position="347"/>
        <end position="493"/>
    </location>
</feature>
<dbReference type="InterPro" id="IPR004413">
    <property type="entry name" value="GatB"/>
</dbReference>
<proteinExistence type="inferred from homology"/>
<comment type="catalytic activity">
    <reaction evidence="10 11">
        <text>L-glutamyl-tRNA(Gln) + L-glutamine + ATP + H2O = L-glutaminyl-tRNA(Gln) + L-glutamate + ADP + phosphate + H(+)</text>
        <dbReference type="Rhea" id="RHEA:17521"/>
        <dbReference type="Rhea" id="RHEA-COMP:9681"/>
        <dbReference type="Rhea" id="RHEA-COMP:9684"/>
        <dbReference type="ChEBI" id="CHEBI:15377"/>
        <dbReference type="ChEBI" id="CHEBI:15378"/>
        <dbReference type="ChEBI" id="CHEBI:29985"/>
        <dbReference type="ChEBI" id="CHEBI:30616"/>
        <dbReference type="ChEBI" id="CHEBI:43474"/>
        <dbReference type="ChEBI" id="CHEBI:58359"/>
        <dbReference type="ChEBI" id="CHEBI:78520"/>
        <dbReference type="ChEBI" id="CHEBI:78521"/>
        <dbReference type="ChEBI" id="CHEBI:456216"/>
    </reaction>
</comment>
<dbReference type="SUPFAM" id="SSF89095">
    <property type="entry name" value="GatB/YqeY motif"/>
    <property type="match status" value="1"/>
</dbReference>
<dbReference type="GO" id="GO:0006412">
    <property type="term" value="P:translation"/>
    <property type="evidence" value="ECO:0007669"/>
    <property type="project" value="UniProtKB-UniRule"/>
</dbReference>
<evidence type="ECO:0000256" key="6">
    <source>
        <dbReference type="ARBA" id="ARBA00022840"/>
    </source>
</evidence>
<keyword evidence="7 11" id="KW-0648">Protein biosynthesis</keyword>
<dbReference type="InterPro" id="IPR017959">
    <property type="entry name" value="Asn/Gln-tRNA_amidoTrfase_suB/E"/>
</dbReference>
<dbReference type="RefSeq" id="WP_379764321.1">
    <property type="nucleotide sequence ID" value="NZ_JBHSXI010000001.1"/>
</dbReference>